<sequence length="244" mass="29124">MDWGSRLIITRDLKHEVETLTCNVRFRITEDIDTILEDFTILIQTTVYRNTLAIKQLIYTNSGNPVYQYQPEIISLSTMFKEVKDLINKLNLKKVPGADLITGTFLQHSYNSYNYLIKQLECMTNTKISQTTRSDSGNTKEQIHKLVNKIAYDFLDKKTYNRVFLALEKVFNKIPHDKLIQNLQDKLITDTSSIIRMCFEKMRRLYEKRLFQQILLEEENLRKEWKRFELHDKEITEERSKRKN</sequence>
<protein>
    <submittedName>
        <fullName evidence="1">Uncharacterized protein</fullName>
    </submittedName>
</protein>
<proteinExistence type="predicted"/>
<organism evidence="1 2">
    <name type="scientific">Vespula germanica</name>
    <name type="common">German yellow jacket</name>
    <name type="synonym">Paravespula germanica</name>
    <dbReference type="NCBI Taxonomy" id="30212"/>
    <lineage>
        <taxon>Eukaryota</taxon>
        <taxon>Metazoa</taxon>
        <taxon>Ecdysozoa</taxon>
        <taxon>Arthropoda</taxon>
        <taxon>Hexapoda</taxon>
        <taxon>Insecta</taxon>
        <taxon>Pterygota</taxon>
        <taxon>Neoptera</taxon>
        <taxon>Endopterygota</taxon>
        <taxon>Hymenoptera</taxon>
        <taxon>Apocrita</taxon>
        <taxon>Aculeata</taxon>
        <taxon>Vespoidea</taxon>
        <taxon>Vespidae</taxon>
        <taxon>Vespinae</taxon>
        <taxon>Vespula</taxon>
    </lineage>
</organism>
<evidence type="ECO:0000313" key="1">
    <source>
        <dbReference type="EMBL" id="KAF7386080.1"/>
    </source>
</evidence>
<evidence type="ECO:0000313" key="2">
    <source>
        <dbReference type="Proteomes" id="UP000617340"/>
    </source>
</evidence>
<accession>A0A834JDN5</accession>
<name>A0A834JDN5_VESGE</name>
<reference evidence="1" key="1">
    <citation type="journal article" date="2020" name="G3 (Bethesda)">
        <title>High-Quality Assemblies for Three Invasive Social Wasps from the &lt;i&gt;Vespula&lt;/i&gt; Genus.</title>
        <authorList>
            <person name="Harrop T.W.R."/>
            <person name="Guhlin J."/>
            <person name="McLaughlin G.M."/>
            <person name="Permina E."/>
            <person name="Stockwell P."/>
            <person name="Gilligan J."/>
            <person name="Le Lec M.F."/>
            <person name="Gruber M.A.M."/>
            <person name="Quinn O."/>
            <person name="Lovegrove M."/>
            <person name="Duncan E.J."/>
            <person name="Remnant E.J."/>
            <person name="Van Eeckhoven J."/>
            <person name="Graham B."/>
            <person name="Knapp R.A."/>
            <person name="Langford K.W."/>
            <person name="Kronenberg Z."/>
            <person name="Press M.O."/>
            <person name="Eacker S.M."/>
            <person name="Wilson-Rankin E.E."/>
            <person name="Purcell J."/>
            <person name="Lester P.J."/>
            <person name="Dearden P.K."/>
        </authorList>
    </citation>
    <scope>NUCLEOTIDE SEQUENCE</scope>
    <source>
        <strain evidence="1">Linc-1</strain>
    </source>
</reference>
<dbReference type="Proteomes" id="UP000617340">
    <property type="component" value="Unassembled WGS sequence"/>
</dbReference>
<dbReference type="AlphaFoldDB" id="A0A834JDN5"/>
<keyword evidence="2" id="KW-1185">Reference proteome</keyword>
<dbReference type="EMBL" id="JACSDZ010000015">
    <property type="protein sequence ID" value="KAF7386080.1"/>
    <property type="molecule type" value="Genomic_DNA"/>
</dbReference>
<comment type="caution">
    <text evidence="1">The sequence shown here is derived from an EMBL/GenBank/DDBJ whole genome shotgun (WGS) entry which is preliminary data.</text>
</comment>
<gene>
    <name evidence="1" type="ORF">HZH68_013212</name>
</gene>